<accession>A0A5K0X2I2</accession>
<organism evidence="1">
    <name type="scientific">Nymphaea colorata</name>
    <name type="common">pocket water lily</name>
    <dbReference type="NCBI Taxonomy" id="210225"/>
    <lineage>
        <taxon>Eukaryota</taxon>
        <taxon>Viridiplantae</taxon>
        <taxon>Streptophyta</taxon>
        <taxon>Embryophyta</taxon>
        <taxon>Tracheophyta</taxon>
        <taxon>Spermatophyta</taxon>
        <taxon>Magnoliopsida</taxon>
        <taxon>Nymphaeales</taxon>
        <taxon>Nymphaeaceae</taxon>
        <taxon>Nymphaea</taxon>
    </lineage>
</organism>
<name>A0A5K0X2I2_9MAGN</name>
<reference evidence="1" key="1">
    <citation type="submission" date="2019-09" db="EMBL/GenBank/DDBJ databases">
        <authorList>
            <person name="Zhang L."/>
        </authorList>
    </citation>
    <scope>NUCLEOTIDE SEQUENCE</scope>
</reference>
<proteinExistence type="predicted"/>
<gene>
    <name evidence="1" type="ORF">NYM_LOCUS4916</name>
</gene>
<dbReference type="Gramene" id="NC10G0164610.1">
    <property type="protein sequence ID" value="NC10G0164610.1:cds"/>
    <property type="gene ID" value="NC10G0164610"/>
</dbReference>
<protein>
    <submittedName>
        <fullName evidence="1">Uncharacterized protein</fullName>
    </submittedName>
</protein>
<evidence type="ECO:0000313" key="1">
    <source>
        <dbReference type="EMBL" id="VVV58945.1"/>
    </source>
</evidence>
<sequence>MTPMVTQSWKPMTNAPRHWDGAISEMYTGADWLMKPTPKPSKRRPTMSIAIWIAPALMNDPSKKAMPPKSMLARRPKARVTFPAPKDAAKPAMKMEEVKAVRSWLLNMQYPSRAFAMLICFKTKGKKL</sequence>
<dbReference type="AlphaFoldDB" id="A0A5K0X2I2"/>
<dbReference type="EMBL" id="LR721775">
    <property type="protein sequence ID" value="VVV58945.1"/>
    <property type="molecule type" value="Genomic_DNA"/>
</dbReference>